<dbReference type="RefSeq" id="WP_111572446.1">
    <property type="nucleotide sequence ID" value="NZ_QLME01000013.1"/>
</dbReference>
<dbReference type="InterPro" id="IPR036899">
    <property type="entry name" value="Ribosomal_uL13_sf"/>
</dbReference>
<dbReference type="PANTHER" id="PTHR11545">
    <property type="entry name" value="RIBOSOMAL PROTEIN L13"/>
    <property type="match status" value="1"/>
</dbReference>
<comment type="subunit">
    <text evidence="5">Part of the 50S ribosomal subunit.</text>
</comment>
<proteinExistence type="inferred from homology"/>
<protein>
    <recommendedName>
        <fullName evidence="4 5">Large ribosomal subunit protein uL13</fullName>
    </recommendedName>
</protein>
<gene>
    <name evidence="5 7" type="primary">rplM</name>
    <name evidence="8" type="ORF">C8C77_11140</name>
</gene>
<evidence type="ECO:0000256" key="4">
    <source>
        <dbReference type="ARBA" id="ARBA00035201"/>
    </source>
</evidence>
<evidence type="ECO:0000313" key="8">
    <source>
        <dbReference type="EMBL" id="TDW03641.1"/>
    </source>
</evidence>
<evidence type="ECO:0000256" key="6">
    <source>
        <dbReference type="RuleBase" id="RU003877"/>
    </source>
</evidence>
<dbReference type="GO" id="GO:0022625">
    <property type="term" value="C:cytosolic large ribosomal subunit"/>
    <property type="evidence" value="ECO:0007669"/>
    <property type="project" value="TreeGrafter"/>
</dbReference>
<dbReference type="Gene3D" id="3.90.1180.10">
    <property type="entry name" value="Ribosomal protein L13"/>
    <property type="match status" value="1"/>
</dbReference>
<dbReference type="PROSITE" id="PS00783">
    <property type="entry name" value="RIBOSOMAL_L13"/>
    <property type="match status" value="1"/>
</dbReference>
<dbReference type="EMBL" id="SODA01000011">
    <property type="protein sequence ID" value="TDW03641.1"/>
    <property type="molecule type" value="Genomic_DNA"/>
</dbReference>
<comment type="function">
    <text evidence="5 7">This protein is one of the early assembly proteins of the 50S ribosomal subunit, although it is not seen to bind rRNA by itself. It is important during the early stages of 50S assembly.</text>
</comment>
<dbReference type="InterPro" id="IPR005822">
    <property type="entry name" value="Ribosomal_uL13"/>
</dbReference>
<evidence type="ECO:0000256" key="5">
    <source>
        <dbReference type="HAMAP-Rule" id="MF_01366"/>
    </source>
</evidence>
<name>A0A4R7Z0Y9_9FIRM</name>
<dbReference type="GO" id="GO:0003729">
    <property type="term" value="F:mRNA binding"/>
    <property type="evidence" value="ECO:0007669"/>
    <property type="project" value="TreeGrafter"/>
</dbReference>
<dbReference type="GO" id="GO:0006412">
    <property type="term" value="P:translation"/>
    <property type="evidence" value="ECO:0007669"/>
    <property type="project" value="UniProtKB-UniRule"/>
</dbReference>
<dbReference type="PANTHER" id="PTHR11545:SF2">
    <property type="entry name" value="LARGE RIBOSOMAL SUBUNIT PROTEIN UL13M"/>
    <property type="match status" value="1"/>
</dbReference>
<evidence type="ECO:0000313" key="9">
    <source>
        <dbReference type="Proteomes" id="UP000294697"/>
    </source>
</evidence>
<comment type="similarity">
    <text evidence="1 5 6">Belongs to the universal ribosomal protein uL13 family.</text>
</comment>
<dbReference type="NCBIfam" id="TIGR01066">
    <property type="entry name" value="rplM_bact"/>
    <property type="match status" value="1"/>
</dbReference>
<accession>A0A4R7Z0Y9</accession>
<reference evidence="8 9" key="1">
    <citation type="submission" date="2019-03" db="EMBL/GenBank/DDBJ databases">
        <title>Subsurface microbial communities from deep shales in Ohio and West Virginia, USA.</title>
        <authorList>
            <person name="Wrighton K."/>
        </authorList>
    </citation>
    <scope>NUCLEOTIDE SEQUENCE [LARGE SCALE GENOMIC DNA]</scope>
    <source>
        <strain evidence="8 9">MSL9.2</strain>
    </source>
</reference>
<dbReference type="CDD" id="cd00392">
    <property type="entry name" value="Ribosomal_L13"/>
    <property type="match status" value="1"/>
</dbReference>
<dbReference type="SUPFAM" id="SSF52161">
    <property type="entry name" value="Ribosomal protein L13"/>
    <property type="match status" value="1"/>
</dbReference>
<dbReference type="Pfam" id="PF00572">
    <property type="entry name" value="Ribosomal_L13"/>
    <property type="match status" value="1"/>
</dbReference>
<evidence type="ECO:0000256" key="2">
    <source>
        <dbReference type="ARBA" id="ARBA00022980"/>
    </source>
</evidence>
<organism evidence="8 9">
    <name type="scientific">Halanaerobium saccharolyticum</name>
    <dbReference type="NCBI Taxonomy" id="43595"/>
    <lineage>
        <taxon>Bacteria</taxon>
        <taxon>Bacillati</taxon>
        <taxon>Bacillota</taxon>
        <taxon>Clostridia</taxon>
        <taxon>Halanaerobiales</taxon>
        <taxon>Halanaerobiaceae</taxon>
        <taxon>Halanaerobium</taxon>
    </lineage>
</organism>
<keyword evidence="3 5" id="KW-0687">Ribonucleoprotein</keyword>
<sequence>MSTYMANNETVERNWYVVDAADKTLGRLASEIAQYIRGKHKPTFTPHVDMGDYVIVVNAEKIKLTGKKWDDKKHYSHTNYPGGINEITYRELRAKNPEFIIEKAVKGMLPHNKLGRKMIKKLKVYSGANHPHQAQQPEQLEL</sequence>
<keyword evidence="2 5" id="KW-0689">Ribosomal protein</keyword>
<evidence type="ECO:0000256" key="3">
    <source>
        <dbReference type="ARBA" id="ARBA00023274"/>
    </source>
</evidence>
<comment type="caution">
    <text evidence="8">The sequence shown here is derived from an EMBL/GenBank/DDBJ whole genome shotgun (WGS) entry which is preliminary data.</text>
</comment>
<dbReference type="InterPro" id="IPR005823">
    <property type="entry name" value="Ribosomal_uL13_bac-type"/>
</dbReference>
<dbReference type="OrthoDB" id="9801330at2"/>
<evidence type="ECO:0000256" key="1">
    <source>
        <dbReference type="ARBA" id="ARBA00006227"/>
    </source>
</evidence>
<dbReference type="AlphaFoldDB" id="A0A4R7Z0Y9"/>
<dbReference type="GO" id="GO:0017148">
    <property type="term" value="P:negative regulation of translation"/>
    <property type="evidence" value="ECO:0007669"/>
    <property type="project" value="TreeGrafter"/>
</dbReference>
<dbReference type="InterPro" id="IPR023563">
    <property type="entry name" value="Ribosomal_uL13_CS"/>
</dbReference>
<dbReference type="PIRSF" id="PIRSF002181">
    <property type="entry name" value="Ribosomal_L13"/>
    <property type="match status" value="1"/>
</dbReference>
<dbReference type="FunFam" id="3.90.1180.10:FF:000001">
    <property type="entry name" value="50S ribosomal protein L13"/>
    <property type="match status" value="1"/>
</dbReference>
<dbReference type="HAMAP" id="MF_01366">
    <property type="entry name" value="Ribosomal_uL13"/>
    <property type="match status" value="1"/>
</dbReference>
<evidence type="ECO:0000256" key="7">
    <source>
        <dbReference type="RuleBase" id="RU003878"/>
    </source>
</evidence>
<dbReference type="Proteomes" id="UP000294697">
    <property type="component" value="Unassembled WGS sequence"/>
</dbReference>
<dbReference type="GO" id="GO:0003735">
    <property type="term" value="F:structural constituent of ribosome"/>
    <property type="evidence" value="ECO:0007669"/>
    <property type="project" value="InterPro"/>
</dbReference>